<sequence>DQERTAASFVSHPRTGERLYRTGDLARYRPDGCMELLGREDLQIKLHGHRIEPGEIEAAMLQHAAVAQAAAVAQRTARGDQQLTAFVVLVEANTPEPGNALFAHAMQKLPQHLHPARIVVLEQLPLDDFGRIDREALQVHGVVDTPIMSPSASEGRDDTLAAIATIVADVLVVDDCGFDQRLLDLGADSVGMIRIANSLEERFGHRPGLEFLFRNPSLRDIADELSVLASTGSDAVQTLR</sequence>
<evidence type="ECO:0000313" key="4">
    <source>
        <dbReference type="EMBL" id="MDC8640751.1"/>
    </source>
</evidence>
<evidence type="ECO:0000256" key="2">
    <source>
        <dbReference type="ARBA" id="ARBA00022553"/>
    </source>
</evidence>
<dbReference type="AlphaFoldDB" id="A0A9X4HA67"/>
<dbReference type="InterPro" id="IPR009081">
    <property type="entry name" value="PP-bd_ACP"/>
</dbReference>
<protein>
    <submittedName>
        <fullName evidence="4">Non-ribosomal peptide synthetase</fullName>
    </submittedName>
</protein>
<dbReference type="GO" id="GO:0044550">
    <property type="term" value="P:secondary metabolite biosynthetic process"/>
    <property type="evidence" value="ECO:0007669"/>
    <property type="project" value="TreeGrafter"/>
</dbReference>
<dbReference type="RefSeq" id="WP_273664742.1">
    <property type="nucleotide sequence ID" value="NZ_JANWTP010000173.1"/>
</dbReference>
<dbReference type="PROSITE" id="PS50075">
    <property type="entry name" value="CARRIER"/>
    <property type="match status" value="1"/>
</dbReference>
<dbReference type="GO" id="GO:0031177">
    <property type="term" value="F:phosphopantetheine binding"/>
    <property type="evidence" value="ECO:0007669"/>
    <property type="project" value="InterPro"/>
</dbReference>
<dbReference type="Pfam" id="PF00550">
    <property type="entry name" value="PP-binding"/>
    <property type="match status" value="1"/>
</dbReference>
<keyword evidence="2" id="KW-0597">Phosphoprotein</keyword>
<dbReference type="PANTHER" id="PTHR45527:SF1">
    <property type="entry name" value="FATTY ACID SYNTHASE"/>
    <property type="match status" value="1"/>
</dbReference>
<keyword evidence="1" id="KW-0596">Phosphopantetheine</keyword>
<dbReference type="InterPro" id="IPR006162">
    <property type="entry name" value="Ppantetheine_attach_site"/>
</dbReference>
<evidence type="ECO:0000259" key="3">
    <source>
        <dbReference type="PROSITE" id="PS50075"/>
    </source>
</evidence>
<dbReference type="InterPro" id="IPR036736">
    <property type="entry name" value="ACP-like_sf"/>
</dbReference>
<feature type="domain" description="Carrier" evidence="3">
    <location>
        <begin position="154"/>
        <end position="229"/>
    </location>
</feature>
<dbReference type="Pfam" id="PF13193">
    <property type="entry name" value="AMP-binding_C"/>
    <property type="match status" value="1"/>
</dbReference>
<accession>A0A9X4HA67</accession>
<dbReference type="Gene3D" id="3.30.300.30">
    <property type="match status" value="1"/>
</dbReference>
<proteinExistence type="predicted"/>
<evidence type="ECO:0000256" key="1">
    <source>
        <dbReference type="ARBA" id="ARBA00022450"/>
    </source>
</evidence>
<comment type="caution">
    <text evidence="4">The sequence shown here is derived from an EMBL/GenBank/DDBJ whole genome shotgun (WGS) entry which is preliminary data.</text>
</comment>
<reference evidence="4" key="1">
    <citation type="journal article" date="2022" name="Phytopathology">
        <title>Whole genome sequencing-based tracing of a 2022 introduction and outbreak of Xanthomonas hortorum pv. pelargonii.</title>
        <authorList>
            <person name="Iruegas Bocardo F."/>
            <person name="Weisberg A.J."/>
            <person name="Riutta E.R."/>
            <person name="Kilday K.B."/>
            <person name="Bonkowski J.C."/>
            <person name="Creswell T.C."/>
            <person name="Daughtrey M."/>
            <person name="Rane K.K."/>
            <person name="Grunwald N.J."/>
            <person name="Chang J.H."/>
            <person name="Putnam M."/>
        </authorList>
    </citation>
    <scope>NUCLEOTIDE SEQUENCE</scope>
    <source>
        <strain evidence="4">22-338</strain>
    </source>
</reference>
<dbReference type="PROSITE" id="PS00012">
    <property type="entry name" value="PHOSPHOPANTETHEINE"/>
    <property type="match status" value="1"/>
</dbReference>
<dbReference type="InterPro" id="IPR020806">
    <property type="entry name" value="PKS_PP-bd"/>
</dbReference>
<dbReference type="Gene3D" id="1.10.1200.10">
    <property type="entry name" value="ACP-like"/>
    <property type="match status" value="1"/>
</dbReference>
<dbReference type="InterPro" id="IPR025110">
    <property type="entry name" value="AMP-bd_C"/>
</dbReference>
<reference evidence="4" key="2">
    <citation type="submission" date="2022-08" db="EMBL/GenBank/DDBJ databases">
        <authorList>
            <person name="Iruegas-Bocardo F."/>
            <person name="Weisberg A.J."/>
            <person name="Riutta E.R."/>
            <person name="Kilday K."/>
            <person name="Bonkowski J.C."/>
            <person name="Creswell T."/>
            <person name="Daughtrey M.L."/>
            <person name="Rane K."/>
            <person name="Grunwald N.J."/>
            <person name="Chang J.H."/>
            <person name="Putnam M.L."/>
        </authorList>
    </citation>
    <scope>NUCLEOTIDE SEQUENCE</scope>
    <source>
        <strain evidence="4">22-338</strain>
    </source>
</reference>
<dbReference type="SMART" id="SM00823">
    <property type="entry name" value="PKS_PP"/>
    <property type="match status" value="1"/>
</dbReference>
<dbReference type="EMBL" id="JANWTP010000173">
    <property type="protein sequence ID" value="MDC8640751.1"/>
    <property type="molecule type" value="Genomic_DNA"/>
</dbReference>
<gene>
    <name evidence="4" type="ORF">NY667_23970</name>
</gene>
<dbReference type="GO" id="GO:0043041">
    <property type="term" value="P:amino acid activation for nonribosomal peptide biosynthetic process"/>
    <property type="evidence" value="ECO:0007669"/>
    <property type="project" value="TreeGrafter"/>
</dbReference>
<dbReference type="GO" id="GO:0005737">
    <property type="term" value="C:cytoplasm"/>
    <property type="evidence" value="ECO:0007669"/>
    <property type="project" value="TreeGrafter"/>
</dbReference>
<evidence type="ECO:0000313" key="5">
    <source>
        <dbReference type="Proteomes" id="UP001140230"/>
    </source>
</evidence>
<dbReference type="Proteomes" id="UP001140230">
    <property type="component" value="Unassembled WGS sequence"/>
</dbReference>
<dbReference type="Gene3D" id="2.30.38.10">
    <property type="entry name" value="Luciferase, Domain 3"/>
    <property type="match status" value="1"/>
</dbReference>
<dbReference type="PANTHER" id="PTHR45527">
    <property type="entry name" value="NONRIBOSOMAL PEPTIDE SYNTHETASE"/>
    <property type="match status" value="1"/>
</dbReference>
<organism evidence="4 5">
    <name type="scientific">Xanthomonas hortorum pv. hederae</name>
    <dbReference type="NCBI Taxonomy" id="453603"/>
    <lineage>
        <taxon>Bacteria</taxon>
        <taxon>Pseudomonadati</taxon>
        <taxon>Pseudomonadota</taxon>
        <taxon>Gammaproteobacteria</taxon>
        <taxon>Lysobacterales</taxon>
        <taxon>Lysobacteraceae</taxon>
        <taxon>Xanthomonas</taxon>
    </lineage>
</organism>
<dbReference type="InterPro" id="IPR045851">
    <property type="entry name" value="AMP-bd_C_sf"/>
</dbReference>
<dbReference type="SUPFAM" id="SSF47336">
    <property type="entry name" value="ACP-like"/>
    <property type="match status" value="1"/>
</dbReference>
<dbReference type="SUPFAM" id="SSF56801">
    <property type="entry name" value="Acetyl-CoA synthetase-like"/>
    <property type="match status" value="1"/>
</dbReference>
<feature type="non-terminal residue" evidence="4">
    <location>
        <position position="1"/>
    </location>
</feature>
<name>A0A9X4HA67_9XANT</name>